<evidence type="ECO:0000256" key="1">
    <source>
        <dbReference type="SAM" id="Coils"/>
    </source>
</evidence>
<keyword evidence="3" id="KW-1185">Reference proteome</keyword>
<evidence type="ECO:0000313" key="3">
    <source>
        <dbReference type="Proteomes" id="UP000018201"/>
    </source>
</evidence>
<dbReference type="AlphaFoldDB" id="U6G143"/>
<feature type="coiled-coil region" evidence="1">
    <location>
        <begin position="7"/>
        <end position="106"/>
    </location>
</feature>
<sequence>MRRSVRAREKEQQVLLLETELSFARQEKEAFSSQCLSLAAAVEDLKRKVHQLEEQQKQEAQNNQLEEAAEALAEMELMLQTAAEEARQLKEEKEELLKRIEELEGASRTDS</sequence>
<dbReference type="Proteomes" id="UP000018201">
    <property type="component" value="Unassembled WGS sequence"/>
</dbReference>
<gene>
    <name evidence="2" type="ORF">EPH_0029180</name>
</gene>
<dbReference type="VEuPathDB" id="ToxoDB:EPH_0029180"/>
<protein>
    <submittedName>
        <fullName evidence="2">Uncharacterized protein</fullName>
    </submittedName>
</protein>
<name>U6G143_9EIME</name>
<reference evidence="2" key="2">
    <citation type="submission" date="2013-10" db="EMBL/GenBank/DDBJ databases">
        <authorList>
            <person name="Aslett M."/>
        </authorList>
    </citation>
    <scope>NUCLEOTIDE SEQUENCE [LARGE SCALE GENOMIC DNA]</scope>
    <source>
        <strain evidence="2">Houghton</strain>
    </source>
</reference>
<proteinExistence type="predicted"/>
<accession>U6G143</accession>
<organism evidence="2 3">
    <name type="scientific">Eimeria praecox</name>
    <dbReference type="NCBI Taxonomy" id="51316"/>
    <lineage>
        <taxon>Eukaryota</taxon>
        <taxon>Sar</taxon>
        <taxon>Alveolata</taxon>
        <taxon>Apicomplexa</taxon>
        <taxon>Conoidasida</taxon>
        <taxon>Coccidia</taxon>
        <taxon>Eucoccidiorida</taxon>
        <taxon>Eimeriorina</taxon>
        <taxon>Eimeriidae</taxon>
        <taxon>Eimeria</taxon>
    </lineage>
</organism>
<keyword evidence="1" id="KW-0175">Coiled coil</keyword>
<dbReference type="EMBL" id="HG689062">
    <property type="protein sequence ID" value="CDI73860.1"/>
    <property type="molecule type" value="Genomic_DNA"/>
</dbReference>
<evidence type="ECO:0000313" key="2">
    <source>
        <dbReference type="EMBL" id="CDI73860.1"/>
    </source>
</evidence>
<reference evidence="2" key="1">
    <citation type="submission" date="2013-10" db="EMBL/GenBank/DDBJ databases">
        <title>Genomic analysis of the causative agents of coccidiosis in chickens.</title>
        <authorList>
            <person name="Reid A.J."/>
            <person name="Blake D."/>
            <person name="Billington K."/>
            <person name="Browne H."/>
            <person name="Dunn M."/>
            <person name="Hung S."/>
            <person name="Kawahara F."/>
            <person name="Miranda-Saavedra D."/>
            <person name="Mourier T."/>
            <person name="Nagra H."/>
            <person name="Otto T.D."/>
            <person name="Rawlings N."/>
            <person name="Sanchez A."/>
            <person name="Sanders M."/>
            <person name="Subramaniam C."/>
            <person name="Tay Y."/>
            <person name="Dear P."/>
            <person name="Doerig C."/>
            <person name="Gruber A."/>
            <person name="Parkinson J."/>
            <person name="Shirley M."/>
            <person name="Wan K.L."/>
            <person name="Berriman M."/>
            <person name="Tomley F."/>
            <person name="Pain A."/>
        </authorList>
    </citation>
    <scope>NUCLEOTIDE SEQUENCE [LARGE SCALE GENOMIC DNA]</scope>
    <source>
        <strain evidence="2">Houghton</strain>
    </source>
</reference>